<dbReference type="AlphaFoldDB" id="G7IHF1"/>
<reference evidence="2 4" key="2">
    <citation type="journal article" date="2014" name="BMC Genomics">
        <title>An improved genome release (version Mt4.0) for the model legume Medicago truncatula.</title>
        <authorList>
            <person name="Tang H."/>
            <person name="Krishnakumar V."/>
            <person name="Bidwell S."/>
            <person name="Rosen B."/>
            <person name="Chan A."/>
            <person name="Zhou S."/>
            <person name="Gentzbittel L."/>
            <person name="Childs K.L."/>
            <person name="Yandell M."/>
            <person name="Gundlach H."/>
            <person name="Mayer K.F."/>
            <person name="Schwartz D.C."/>
            <person name="Town C.D."/>
        </authorList>
    </citation>
    <scope>GENOME REANNOTATION</scope>
    <source>
        <strain evidence="3 4">cv. Jemalong A17</strain>
    </source>
</reference>
<dbReference type="Proteomes" id="UP000002051">
    <property type="component" value="Chromosome 2"/>
</dbReference>
<evidence type="ECO:0000313" key="4">
    <source>
        <dbReference type="Proteomes" id="UP000002051"/>
    </source>
</evidence>
<keyword evidence="4" id="KW-1185">Reference proteome</keyword>
<feature type="region of interest" description="Disordered" evidence="1">
    <location>
        <begin position="22"/>
        <end position="77"/>
    </location>
</feature>
<proteinExistence type="predicted"/>
<dbReference type="PaxDb" id="3880-AES67089"/>
<protein>
    <submittedName>
        <fullName evidence="2 3">Uncharacterized protein</fullName>
    </submittedName>
</protein>
<evidence type="ECO:0000256" key="1">
    <source>
        <dbReference type="SAM" id="MobiDB-lite"/>
    </source>
</evidence>
<accession>G7IHF1</accession>
<name>G7IHF1_MEDTR</name>
<dbReference type="HOGENOM" id="CLU_2641815_0_0_1"/>
<organism evidence="2 4">
    <name type="scientific">Medicago truncatula</name>
    <name type="common">Barrel medic</name>
    <name type="synonym">Medicago tribuloides</name>
    <dbReference type="NCBI Taxonomy" id="3880"/>
    <lineage>
        <taxon>Eukaryota</taxon>
        <taxon>Viridiplantae</taxon>
        <taxon>Streptophyta</taxon>
        <taxon>Embryophyta</taxon>
        <taxon>Tracheophyta</taxon>
        <taxon>Spermatophyta</taxon>
        <taxon>Magnoliopsida</taxon>
        <taxon>eudicotyledons</taxon>
        <taxon>Gunneridae</taxon>
        <taxon>Pentapetalae</taxon>
        <taxon>rosids</taxon>
        <taxon>fabids</taxon>
        <taxon>Fabales</taxon>
        <taxon>Fabaceae</taxon>
        <taxon>Papilionoideae</taxon>
        <taxon>50 kb inversion clade</taxon>
        <taxon>NPAAA clade</taxon>
        <taxon>Hologalegina</taxon>
        <taxon>IRL clade</taxon>
        <taxon>Trifolieae</taxon>
        <taxon>Medicago</taxon>
    </lineage>
</organism>
<evidence type="ECO:0000313" key="3">
    <source>
        <dbReference type="EnsemblPlants" id="AES67089"/>
    </source>
</evidence>
<sequence>MKSSEVFLVRSGDSLWTIRIGFGEEDDEEDELEDTEAERETETGASWTFPASKDSSSSDKTARIPMEPGGLREKPYF</sequence>
<dbReference type="EMBL" id="CM001218">
    <property type="protein sequence ID" value="AES67089.1"/>
    <property type="molecule type" value="Genomic_DNA"/>
</dbReference>
<reference evidence="2 4" key="1">
    <citation type="journal article" date="2011" name="Nature">
        <title>The Medicago genome provides insight into the evolution of rhizobial symbioses.</title>
        <authorList>
            <person name="Young N.D."/>
            <person name="Debelle F."/>
            <person name="Oldroyd G.E."/>
            <person name="Geurts R."/>
            <person name="Cannon S.B."/>
            <person name="Udvardi M.K."/>
            <person name="Benedito V.A."/>
            <person name="Mayer K.F."/>
            <person name="Gouzy J."/>
            <person name="Schoof H."/>
            <person name="Van de Peer Y."/>
            <person name="Proost S."/>
            <person name="Cook D.R."/>
            <person name="Meyers B.C."/>
            <person name="Spannagl M."/>
            <person name="Cheung F."/>
            <person name="De Mita S."/>
            <person name="Krishnakumar V."/>
            <person name="Gundlach H."/>
            <person name="Zhou S."/>
            <person name="Mudge J."/>
            <person name="Bharti A.K."/>
            <person name="Murray J.D."/>
            <person name="Naoumkina M.A."/>
            <person name="Rosen B."/>
            <person name="Silverstein K.A."/>
            <person name="Tang H."/>
            <person name="Rombauts S."/>
            <person name="Zhao P.X."/>
            <person name="Zhou P."/>
            <person name="Barbe V."/>
            <person name="Bardou P."/>
            <person name="Bechner M."/>
            <person name="Bellec A."/>
            <person name="Berger A."/>
            <person name="Berges H."/>
            <person name="Bidwell S."/>
            <person name="Bisseling T."/>
            <person name="Choisne N."/>
            <person name="Couloux A."/>
            <person name="Denny R."/>
            <person name="Deshpande S."/>
            <person name="Dai X."/>
            <person name="Doyle J.J."/>
            <person name="Dudez A.M."/>
            <person name="Farmer A.D."/>
            <person name="Fouteau S."/>
            <person name="Franken C."/>
            <person name="Gibelin C."/>
            <person name="Gish J."/>
            <person name="Goldstein S."/>
            <person name="Gonzalez A.J."/>
            <person name="Green P.J."/>
            <person name="Hallab A."/>
            <person name="Hartog M."/>
            <person name="Hua A."/>
            <person name="Humphray S.J."/>
            <person name="Jeong D.H."/>
            <person name="Jing Y."/>
            <person name="Jocker A."/>
            <person name="Kenton S.M."/>
            <person name="Kim D.J."/>
            <person name="Klee K."/>
            <person name="Lai H."/>
            <person name="Lang C."/>
            <person name="Lin S."/>
            <person name="Macmil S.L."/>
            <person name="Magdelenat G."/>
            <person name="Matthews L."/>
            <person name="McCorrison J."/>
            <person name="Monaghan E.L."/>
            <person name="Mun J.H."/>
            <person name="Najar F.Z."/>
            <person name="Nicholson C."/>
            <person name="Noirot C."/>
            <person name="O'Bleness M."/>
            <person name="Paule C.R."/>
            <person name="Poulain J."/>
            <person name="Prion F."/>
            <person name="Qin B."/>
            <person name="Qu C."/>
            <person name="Retzel E.F."/>
            <person name="Riddle C."/>
            <person name="Sallet E."/>
            <person name="Samain S."/>
            <person name="Samson N."/>
            <person name="Sanders I."/>
            <person name="Saurat O."/>
            <person name="Scarpelli C."/>
            <person name="Schiex T."/>
            <person name="Segurens B."/>
            <person name="Severin A.J."/>
            <person name="Sherrier D.J."/>
            <person name="Shi R."/>
            <person name="Sims S."/>
            <person name="Singer S.R."/>
            <person name="Sinharoy S."/>
            <person name="Sterck L."/>
            <person name="Viollet A."/>
            <person name="Wang B.B."/>
            <person name="Wang K."/>
            <person name="Wang M."/>
            <person name="Wang X."/>
            <person name="Warfsmann J."/>
            <person name="Weissenbach J."/>
            <person name="White D.D."/>
            <person name="White J.D."/>
            <person name="Wiley G.B."/>
            <person name="Wincker P."/>
            <person name="Xing Y."/>
            <person name="Yang L."/>
            <person name="Yao Z."/>
            <person name="Ying F."/>
            <person name="Zhai J."/>
            <person name="Zhou L."/>
            <person name="Zuber A."/>
            <person name="Denarie J."/>
            <person name="Dixon R.A."/>
            <person name="May G.D."/>
            <person name="Schwartz D.C."/>
            <person name="Rogers J."/>
            <person name="Quetier F."/>
            <person name="Town C.D."/>
            <person name="Roe B.A."/>
        </authorList>
    </citation>
    <scope>NUCLEOTIDE SEQUENCE [LARGE SCALE GENOMIC DNA]</scope>
    <source>
        <strain evidence="2">A17</strain>
        <strain evidence="3 4">cv. Jemalong A17</strain>
    </source>
</reference>
<gene>
    <name evidence="2" type="ordered locus">MTR_2g086650</name>
</gene>
<dbReference type="EnsemblPlants" id="AES67089">
    <property type="protein sequence ID" value="AES67089"/>
    <property type="gene ID" value="MTR_2g086650"/>
</dbReference>
<reference evidence="3" key="3">
    <citation type="submission" date="2015-04" db="UniProtKB">
        <authorList>
            <consortium name="EnsemblPlants"/>
        </authorList>
    </citation>
    <scope>IDENTIFICATION</scope>
    <source>
        <strain evidence="3">cv. Jemalong A17</strain>
    </source>
</reference>
<evidence type="ECO:0000313" key="2">
    <source>
        <dbReference type="EMBL" id="AES67089.1"/>
    </source>
</evidence>
<feature type="compositionally biased region" description="Acidic residues" evidence="1">
    <location>
        <begin position="23"/>
        <end position="39"/>
    </location>
</feature>